<dbReference type="Pfam" id="PF00440">
    <property type="entry name" value="TetR_N"/>
    <property type="match status" value="1"/>
</dbReference>
<evidence type="ECO:0000313" key="6">
    <source>
        <dbReference type="EMBL" id="CAB3910064.1"/>
    </source>
</evidence>
<name>A0ABM8LJS7_9BURK</name>
<dbReference type="SUPFAM" id="SSF46689">
    <property type="entry name" value="Homeodomain-like"/>
    <property type="match status" value="1"/>
</dbReference>
<gene>
    <name evidence="6" type="primary">kstR2</name>
    <name evidence="6" type="ORF">LMG3415_04923</name>
</gene>
<feature type="DNA-binding region" description="H-T-H motif" evidence="4">
    <location>
        <begin position="62"/>
        <end position="81"/>
    </location>
</feature>
<evidence type="ECO:0000259" key="5">
    <source>
        <dbReference type="PROSITE" id="PS50977"/>
    </source>
</evidence>
<dbReference type="EMBL" id="CADIKR010000007">
    <property type="protein sequence ID" value="CAB3910064.1"/>
    <property type="molecule type" value="Genomic_DNA"/>
</dbReference>
<comment type="caution">
    <text evidence="6">The sequence shown here is derived from an EMBL/GenBank/DDBJ whole genome shotgun (WGS) entry which is preliminary data.</text>
</comment>
<evidence type="ECO:0000256" key="1">
    <source>
        <dbReference type="ARBA" id="ARBA00023015"/>
    </source>
</evidence>
<proteinExistence type="predicted"/>
<keyword evidence="1" id="KW-0805">Transcription regulation</keyword>
<dbReference type="Gene3D" id="1.10.10.60">
    <property type="entry name" value="Homeodomain-like"/>
    <property type="match status" value="1"/>
</dbReference>
<dbReference type="InterPro" id="IPR041490">
    <property type="entry name" value="KstR2_TetR_C"/>
</dbReference>
<feature type="domain" description="HTH tetR-type" evidence="5">
    <location>
        <begin position="39"/>
        <end position="99"/>
    </location>
</feature>
<organism evidence="6 7">
    <name type="scientific">Achromobacter mucicolens</name>
    <dbReference type="NCBI Taxonomy" id="1389922"/>
    <lineage>
        <taxon>Bacteria</taxon>
        <taxon>Pseudomonadati</taxon>
        <taxon>Pseudomonadota</taxon>
        <taxon>Betaproteobacteria</taxon>
        <taxon>Burkholderiales</taxon>
        <taxon>Alcaligenaceae</taxon>
        <taxon>Achromobacter</taxon>
    </lineage>
</organism>
<reference evidence="6 7" key="1">
    <citation type="submission" date="2020-04" db="EMBL/GenBank/DDBJ databases">
        <authorList>
            <person name="De Canck E."/>
        </authorList>
    </citation>
    <scope>NUCLEOTIDE SEQUENCE [LARGE SCALE GENOMIC DNA]</scope>
    <source>
        <strain evidence="6 7">LMG 3415</strain>
    </source>
</reference>
<dbReference type="InterPro" id="IPR050109">
    <property type="entry name" value="HTH-type_TetR-like_transc_reg"/>
</dbReference>
<dbReference type="PROSITE" id="PS50977">
    <property type="entry name" value="HTH_TETR_2"/>
    <property type="match status" value="1"/>
</dbReference>
<dbReference type="InterPro" id="IPR009057">
    <property type="entry name" value="Homeodomain-like_sf"/>
</dbReference>
<accession>A0ABM8LJS7</accession>
<sequence length="225" mass="24505">MEVRQNLFGPARPLSKADMALTAPPVQKRARAGRPPTLAAPRERILEEAAKLFARSGYDGSSISDLAAAIGVSKAAIYHYYPTKQDIYDAIILQVLEGLTQTVGRDVAGAMGGVARLRAFMVGHARYFEQHHAQFVTMLIGYSGMALSEREDAARLRDSYEKLLRDVIAQGVADGAFRALDVAATGRAVLSMLNWMVRWYKPGQGDSAETIADGYFDLLVGGMRP</sequence>
<dbReference type="PRINTS" id="PR00455">
    <property type="entry name" value="HTHTETR"/>
</dbReference>
<evidence type="ECO:0000313" key="7">
    <source>
        <dbReference type="Proteomes" id="UP000507140"/>
    </source>
</evidence>
<dbReference type="Proteomes" id="UP000507140">
    <property type="component" value="Unassembled WGS sequence"/>
</dbReference>
<keyword evidence="3" id="KW-0804">Transcription</keyword>
<evidence type="ECO:0000256" key="2">
    <source>
        <dbReference type="ARBA" id="ARBA00023125"/>
    </source>
</evidence>
<dbReference type="PANTHER" id="PTHR30055">
    <property type="entry name" value="HTH-TYPE TRANSCRIPTIONAL REGULATOR RUTR"/>
    <property type="match status" value="1"/>
</dbReference>
<dbReference type="InterPro" id="IPR036271">
    <property type="entry name" value="Tet_transcr_reg_TetR-rel_C_sf"/>
</dbReference>
<dbReference type="PANTHER" id="PTHR30055:SF240">
    <property type="entry name" value="HTH-TYPE TRANSCRIPTIONAL REGULATOR ACRR"/>
    <property type="match status" value="1"/>
</dbReference>
<evidence type="ECO:0000256" key="3">
    <source>
        <dbReference type="ARBA" id="ARBA00023163"/>
    </source>
</evidence>
<evidence type="ECO:0000256" key="4">
    <source>
        <dbReference type="PROSITE-ProRule" id="PRU00335"/>
    </source>
</evidence>
<keyword evidence="2 4" id="KW-0238">DNA-binding</keyword>
<keyword evidence="7" id="KW-1185">Reference proteome</keyword>
<dbReference type="InterPro" id="IPR001647">
    <property type="entry name" value="HTH_TetR"/>
</dbReference>
<dbReference type="SUPFAM" id="SSF48498">
    <property type="entry name" value="Tetracyclin repressor-like, C-terminal domain"/>
    <property type="match status" value="1"/>
</dbReference>
<dbReference type="Gene3D" id="1.10.357.10">
    <property type="entry name" value="Tetracycline Repressor, domain 2"/>
    <property type="match status" value="1"/>
</dbReference>
<dbReference type="Pfam" id="PF17932">
    <property type="entry name" value="TetR_C_24"/>
    <property type="match status" value="1"/>
</dbReference>
<protein>
    <submittedName>
        <fullName evidence="6">HTH-type transcriptional repressor KstR2</fullName>
    </submittedName>
</protein>